<dbReference type="RefSeq" id="WP_259427379.1">
    <property type="nucleotide sequence ID" value="NZ_JANWTC010000003.1"/>
</dbReference>
<reference evidence="1 2" key="1">
    <citation type="submission" date="2022-08" db="EMBL/GenBank/DDBJ databases">
        <title>YIM 101645 draft genome.</title>
        <authorList>
            <person name="Chen X."/>
        </authorList>
    </citation>
    <scope>NUCLEOTIDE SEQUENCE [LARGE SCALE GENOMIC DNA]</scope>
    <source>
        <strain evidence="1 2">YIM 101645</strain>
    </source>
</reference>
<sequence>MTAPTLSPTTLLPALRPATWRTHRGLSDDGFCDTVATIALSRELCATFVCGDSDISYRGLGELDLSARQAWELAARNLITRARTPEGIRILSRPHADGLQVAMPGAPAESWLAHPHTFTILDRHLAELLGGPVAWWWPAAGRLVAVPRADVDKQARREGTLVEWRHGFPAAVSCPPLLTTPA</sequence>
<evidence type="ECO:0000313" key="1">
    <source>
        <dbReference type="EMBL" id="MCS5479333.1"/>
    </source>
</evidence>
<dbReference type="EMBL" id="JANWTC010000003">
    <property type="protein sequence ID" value="MCS5479333.1"/>
    <property type="molecule type" value="Genomic_DNA"/>
</dbReference>
<protein>
    <submittedName>
        <fullName evidence="1">Uncharacterized protein</fullName>
    </submittedName>
</protein>
<gene>
    <name evidence="1" type="ORF">NYP18_06645</name>
</gene>
<evidence type="ECO:0000313" key="2">
    <source>
        <dbReference type="Proteomes" id="UP001205965"/>
    </source>
</evidence>
<organism evidence="1 2">
    <name type="scientific">Corynebacterium lemuris</name>
    <dbReference type="NCBI Taxonomy" id="1859292"/>
    <lineage>
        <taxon>Bacteria</taxon>
        <taxon>Bacillati</taxon>
        <taxon>Actinomycetota</taxon>
        <taxon>Actinomycetes</taxon>
        <taxon>Mycobacteriales</taxon>
        <taxon>Corynebacteriaceae</taxon>
        <taxon>Corynebacterium</taxon>
    </lineage>
</organism>
<keyword evidence="2" id="KW-1185">Reference proteome</keyword>
<comment type="caution">
    <text evidence="1">The sequence shown here is derived from an EMBL/GenBank/DDBJ whole genome shotgun (WGS) entry which is preliminary data.</text>
</comment>
<name>A0ABT2FVR4_9CORY</name>
<dbReference type="Proteomes" id="UP001205965">
    <property type="component" value="Unassembled WGS sequence"/>
</dbReference>
<proteinExistence type="predicted"/>
<accession>A0ABT2FVR4</accession>